<evidence type="ECO:0000313" key="3">
    <source>
        <dbReference type="EMBL" id="PKX88203.1"/>
    </source>
</evidence>
<gene>
    <name evidence="3" type="ORF">P174DRAFT_516631</name>
</gene>
<dbReference type="AlphaFoldDB" id="A0A2I1BS47"/>
<evidence type="ECO:0000313" key="4">
    <source>
        <dbReference type="Proteomes" id="UP000234474"/>
    </source>
</evidence>
<proteinExistence type="inferred from homology"/>
<dbReference type="GO" id="GO:0005539">
    <property type="term" value="F:glycosaminoglycan binding"/>
    <property type="evidence" value="ECO:0007669"/>
    <property type="project" value="TreeGrafter"/>
</dbReference>
<dbReference type="EMBL" id="MSZS01000041">
    <property type="protein sequence ID" value="PKX88203.1"/>
    <property type="molecule type" value="Genomic_DNA"/>
</dbReference>
<dbReference type="Gene3D" id="3.40.720.10">
    <property type="entry name" value="Alkaline Phosphatase, subunit A"/>
    <property type="match status" value="1"/>
</dbReference>
<reference evidence="4" key="1">
    <citation type="journal article" date="2018" name="Proc. Natl. Acad. Sci. U.S.A.">
        <title>Linking secondary metabolites to gene clusters through genome sequencing of six diverse Aspergillus species.</title>
        <authorList>
            <person name="Kaerboelling I."/>
            <person name="Vesth T.C."/>
            <person name="Frisvad J.C."/>
            <person name="Nybo J.L."/>
            <person name="Theobald S."/>
            <person name="Kuo A."/>
            <person name="Bowyer P."/>
            <person name="Matsuda Y."/>
            <person name="Mondo S."/>
            <person name="Lyhne E.K."/>
            <person name="Kogle M.E."/>
            <person name="Clum A."/>
            <person name="Lipzen A."/>
            <person name="Salamov A."/>
            <person name="Ngan C.Y."/>
            <person name="Daum C."/>
            <person name="Chiniquy J."/>
            <person name="Barry K."/>
            <person name="LaButti K."/>
            <person name="Haridas S."/>
            <person name="Simmons B.A."/>
            <person name="Magnuson J.K."/>
            <person name="Mortensen U.H."/>
            <person name="Larsen T.O."/>
            <person name="Grigoriev I.V."/>
            <person name="Baker S.E."/>
            <person name="Andersen M.R."/>
        </authorList>
    </citation>
    <scope>NUCLEOTIDE SEQUENCE [LARGE SCALE GENOMIC DNA]</scope>
    <source>
        <strain evidence="4">IBT 16806</strain>
    </source>
</reference>
<comment type="similarity">
    <text evidence="1">Belongs to the sulfatase family.</text>
</comment>
<evidence type="ECO:0000256" key="1">
    <source>
        <dbReference type="ARBA" id="ARBA00008779"/>
    </source>
</evidence>
<dbReference type="PANTHER" id="PTHR43108">
    <property type="entry name" value="N-ACETYLGLUCOSAMINE-6-SULFATASE FAMILY MEMBER"/>
    <property type="match status" value="1"/>
</dbReference>
<dbReference type="GeneID" id="36539698"/>
<dbReference type="Pfam" id="PF00884">
    <property type="entry name" value="Sulfatase"/>
    <property type="match status" value="1"/>
</dbReference>
<sequence>MEMSYSLCSHSCIPVWVALVAVEYLPLSEVNQPYLSLNIGVLLSSWKYKLRLQQAGYDTYYTGKLMKRPLGRQLRQSACLRLQWIGFRPGSIYLRLHECTYQRNHDPPVSYLGRHTTEVLREKAMGFLEDALDGERPFFLAVAPIVPHSNMNGTYGGGAGPMWMDEPIPEDRTNICSRTPRSADSLIHPKKRLRALQGVDELVDQLITRLEQSDKLENTFDEDIRVPFFIRSPGIPEGAQQDIVTTHIDVATHVVQASWHVAVEYWGQAMLEGGISNLDMNPDGSKYTYKAVRILSNEYSLYYSVWCNNEHELYDPTRVFHSMTDPYQINNLHPSARKGQADKHRIMGFDITQSSMGRVLHPDGSVHNLLDALDHKYDAFYRDQFKVSFDRCEYGYVIDAEGRRLRWRTGMGMPWRRGFSRLDI</sequence>
<dbReference type="VEuPathDB" id="FungiDB:P174DRAFT_516631"/>
<dbReference type="RefSeq" id="XP_024676798.1">
    <property type="nucleotide sequence ID" value="XM_024832362.1"/>
</dbReference>
<protein>
    <submittedName>
        <fullName evidence="3">Alkaline phosphatase-like protein</fullName>
    </submittedName>
</protein>
<organism evidence="3 4">
    <name type="scientific">Aspergillus novofumigatus (strain IBT 16806)</name>
    <dbReference type="NCBI Taxonomy" id="1392255"/>
    <lineage>
        <taxon>Eukaryota</taxon>
        <taxon>Fungi</taxon>
        <taxon>Dikarya</taxon>
        <taxon>Ascomycota</taxon>
        <taxon>Pezizomycotina</taxon>
        <taxon>Eurotiomycetes</taxon>
        <taxon>Eurotiomycetidae</taxon>
        <taxon>Eurotiales</taxon>
        <taxon>Aspergillaceae</taxon>
        <taxon>Aspergillus</taxon>
        <taxon>Aspergillus subgen. Fumigati</taxon>
    </lineage>
</organism>
<dbReference type="OrthoDB" id="96314at2759"/>
<dbReference type="GO" id="GO:0008449">
    <property type="term" value="F:N-acetylglucosamine-6-sulfatase activity"/>
    <property type="evidence" value="ECO:0007669"/>
    <property type="project" value="TreeGrafter"/>
</dbReference>
<comment type="caution">
    <text evidence="3">The sequence shown here is derived from an EMBL/GenBank/DDBJ whole genome shotgun (WGS) entry which is preliminary data.</text>
</comment>
<dbReference type="SUPFAM" id="SSF53649">
    <property type="entry name" value="Alkaline phosphatase-like"/>
    <property type="match status" value="1"/>
</dbReference>
<dbReference type="STRING" id="1392255.A0A2I1BS47"/>
<dbReference type="PANTHER" id="PTHR43108:SF8">
    <property type="entry name" value="SD21168P"/>
    <property type="match status" value="1"/>
</dbReference>
<evidence type="ECO:0000259" key="2">
    <source>
        <dbReference type="Pfam" id="PF00884"/>
    </source>
</evidence>
<dbReference type="Proteomes" id="UP000234474">
    <property type="component" value="Unassembled WGS sequence"/>
</dbReference>
<dbReference type="InterPro" id="IPR000917">
    <property type="entry name" value="Sulfatase_N"/>
</dbReference>
<name>A0A2I1BS47_ASPN1</name>
<dbReference type="InterPro" id="IPR017850">
    <property type="entry name" value="Alkaline_phosphatase_core_sf"/>
</dbReference>
<feature type="domain" description="Sulfatase N-terminal" evidence="2">
    <location>
        <begin position="52"/>
        <end position="220"/>
    </location>
</feature>
<accession>A0A2I1BS47</accession>
<keyword evidence="4" id="KW-1185">Reference proteome</keyword>